<feature type="compositionally biased region" description="Polar residues" evidence="1">
    <location>
        <begin position="654"/>
        <end position="672"/>
    </location>
</feature>
<reference evidence="3" key="1">
    <citation type="journal article" date="2015" name="ISME J.">
        <title>Draft Genome Sequence of Streptomyces incarnatus NRRL8089, which Produces the Nucleoside Antibiotic Sinefungin.</title>
        <authorList>
            <person name="Oshima K."/>
            <person name="Hattori M."/>
            <person name="Shimizu H."/>
            <person name="Fukuda K."/>
            <person name="Nemoto M."/>
            <person name="Inagaki K."/>
            <person name="Tamura T."/>
        </authorList>
    </citation>
    <scope>NUCLEOTIDE SEQUENCE</scope>
    <source>
        <strain evidence="3">FACHB-1375</strain>
    </source>
</reference>
<proteinExistence type="predicted"/>
<accession>A0A926VK20</accession>
<feature type="region of interest" description="Disordered" evidence="1">
    <location>
        <begin position="545"/>
        <end position="564"/>
    </location>
</feature>
<sequence length="672" mass="75247">MKRILTTLTLSLIFLESAFPLALAAPPRQPDKTEECELLVVGGGLSGSAAAYEGLLAGKTVCLTEITDWVGGQISAQGTSALDERPTQRKLLYYPRGYLELRTRIEKHYKRLNPGKCWVSESCFLPRDGHKLLFGILKDAEDRGNGKLKWFPSTVIKELEISGDGKQIQSAVAIQHRPAKNAPPLNTLPLSQTIEDSYRYENSAQFDKSIIRFVPKKSRKSAQKPKPADWFVIEATETGELIGLADIPYRLGIDPRSVLEPSSASESGDAYCTQGFTYTFAMQATKEPQNHTLPSFYSQYAPYYSYELQRLASFPLVFTYRRIKSVKPDRKLGTNPREYPIDPGDISMQNWTWGNDYRPGTSQDNFIYTREQLQATGQLQPGGWMGGLRTETLRKGEENAIGYFYWLVTGTTDSQLGDGVKKPYPNHRYLSGLDAPMGTAHGLSKYPYIREGRRIIGRPSFGQPEGFTVWEIDISRNNFRDDYYRNNLSEEEYRRLWAILSGINAPSVLAQIVSPADVKPRSRAFIFPDSVGIGHYAIDFHPCMAQSPPEAPGNKEREGTRKGQGQAYPFQVPLRAMIPQKIDNMLVAGKSIATSHTAAAAYRVHSFEWSAGAAAGTTAAFALENGILPYELVDRLPQQEPQLEALQRRLDRNGNPTAFPNTSIFNTRQDWQ</sequence>
<dbReference type="EMBL" id="JACJPW010000113">
    <property type="protein sequence ID" value="MBD2185250.1"/>
    <property type="molecule type" value="Genomic_DNA"/>
</dbReference>
<dbReference type="Pfam" id="PF12831">
    <property type="entry name" value="FAD_oxidored"/>
    <property type="match status" value="3"/>
</dbReference>
<dbReference type="GO" id="GO:0009435">
    <property type="term" value="P:NAD+ biosynthetic process"/>
    <property type="evidence" value="ECO:0007669"/>
    <property type="project" value="InterPro"/>
</dbReference>
<gene>
    <name evidence="3" type="ORF">H6G03_29955</name>
</gene>
<dbReference type="GO" id="GO:0008734">
    <property type="term" value="F:L-aspartate oxidase activity"/>
    <property type="evidence" value="ECO:0007669"/>
    <property type="project" value="InterPro"/>
</dbReference>
<dbReference type="PANTHER" id="PTHR42716:SF1">
    <property type="entry name" value="SLL0471 PROTEIN"/>
    <property type="match status" value="1"/>
</dbReference>
<feature type="signal peptide" evidence="2">
    <location>
        <begin position="1"/>
        <end position="24"/>
    </location>
</feature>
<feature type="region of interest" description="Disordered" evidence="1">
    <location>
        <begin position="651"/>
        <end position="672"/>
    </location>
</feature>
<dbReference type="Gene3D" id="3.50.50.60">
    <property type="entry name" value="FAD/NAD(P)-binding domain"/>
    <property type="match status" value="1"/>
</dbReference>
<organism evidence="3 4">
    <name type="scientific">Aerosakkonema funiforme FACHB-1375</name>
    <dbReference type="NCBI Taxonomy" id="2949571"/>
    <lineage>
        <taxon>Bacteria</taxon>
        <taxon>Bacillati</taxon>
        <taxon>Cyanobacteriota</taxon>
        <taxon>Cyanophyceae</taxon>
        <taxon>Oscillatoriophycideae</taxon>
        <taxon>Aerosakkonematales</taxon>
        <taxon>Aerosakkonemataceae</taxon>
        <taxon>Aerosakkonema</taxon>
    </lineage>
</organism>
<dbReference type="InterPro" id="IPR005288">
    <property type="entry name" value="NadB"/>
</dbReference>
<dbReference type="Proteomes" id="UP000641646">
    <property type="component" value="Unassembled WGS sequence"/>
</dbReference>
<dbReference type="RefSeq" id="WP_190473268.1">
    <property type="nucleotide sequence ID" value="NZ_JACJPW010000113.1"/>
</dbReference>
<evidence type="ECO:0000256" key="2">
    <source>
        <dbReference type="SAM" id="SignalP"/>
    </source>
</evidence>
<keyword evidence="2" id="KW-0732">Signal</keyword>
<comment type="caution">
    <text evidence="3">The sequence shown here is derived from an EMBL/GenBank/DDBJ whole genome shotgun (WGS) entry which is preliminary data.</text>
</comment>
<keyword evidence="4" id="KW-1185">Reference proteome</keyword>
<evidence type="ECO:0000256" key="1">
    <source>
        <dbReference type="SAM" id="MobiDB-lite"/>
    </source>
</evidence>
<feature type="chain" id="PRO_5038081724" evidence="2">
    <location>
        <begin position="25"/>
        <end position="672"/>
    </location>
</feature>
<dbReference type="PANTHER" id="PTHR42716">
    <property type="entry name" value="L-ASPARTATE OXIDASE"/>
    <property type="match status" value="1"/>
</dbReference>
<evidence type="ECO:0000313" key="4">
    <source>
        <dbReference type="Proteomes" id="UP000641646"/>
    </source>
</evidence>
<dbReference type="InterPro" id="IPR036188">
    <property type="entry name" value="FAD/NAD-bd_sf"/>
</dbReference>
<reference evidence="3" key="2">
    <citation type="submission" date="2020-08" db="EMBL/GenBank/DDBJ databases">
        <authorList>
            <person name="Chen M."/>
            <person name="Teng W."/>
            <person name="Zhao L."/>
            <person name="Hu C."/>
            <person name="Zhou Y."/>
            <person name="Han B."/>
            <person name="Song L."/>
            <person name="Shu W."/>
        </authorList>
    </citation>
    <scope>NUCLEOTIDE SEQUENCE</scope>
    <source>
        <strain evidence="3">FACHB-1375</strain>
    </source>
</reference>
<name>A0A926VK20_9CYAN</name>
<dbReference type="AlphaFoldDB" id="A0A926VK20"/>
<dbReference type="SUPFAM" id="SSF51905">
    <property type="entry name" value="FAD/NAD(P)-binding domain"/>
    <property type="match status" value="1"/>
</dbReference>
<evidence type="ECO:0000313" key="3">
    <source>
        <dbReference type="EMBL" id="MBD2185250.1"/>
    </source>
</evidence>
<protein>
    <submittedName>
        <fullName evidence="3">FAD-dependent oxidoreductase</fullName>
    </submittedName>
</protein>